<name>A0ABX9KLL1_9FUSO</name>
<proteinExistence type="predicted"/>
<dbReference type="CDD" id="cd03449">
    <property type="entry name" value="R_hydratase"/>
    <property type="match status" value="1"/>
</dbReference>
<dbReference type="InterPro" id="IPR050965">
    <property type="entry name" value="UPF0336/Enoyl-CoA_hydratase"/>
</dbReference>
<protein>
    <submittedName>
        <fullName evidence="2">Enoyl-CoA hydratase</fullName>
    </submittedName>
</protein>
<dbReference type="EMBL" id="QUAJ01000002">
    <property type="protein sequence ID" value="REI42944.1"/>
    <property type="molecule type" value="Genomic_DNA"/>
</dbReference>
<dbReference type="RefSeq" id="WP_114641175.1">
    <property type="nucleotide sequence ID" value="NZ_JAACIO010000002.1"/>
</dbReference>
<evidence type="ECO:0000313" key="3">
    <source>
        <dbReference type="Proteomes" id="UP000263486"/>
    </source>
</evidence>
<evidence type="ECO:0000313" key="2">
    <source>
        <dbReference type="EMBL" id="REI42944.1"/>
    </source>
</evidence>
<accession>A0ABX9KLL1</accession>
<dbReference type="Proteomes" id="UP000263486">
    <property type="component" value="Unassembled WGS sequence"/>
</dbReference>
<dbReference type="InterPro" id="IPR029069">
    <property type="entry name" value="HotDog_dom_sf"/>
</dbReference>
<dbReference type="PANTHER" id="PTHR43437:SF3">
    <property type="entry name" value="HYDROXYACYL-THIOESTER DEHYDRATASE TYPE 2, MITOCHONDRIAL"/>
    <property type="match status" value="1"/>
</dbReference>
<gene>
    <name evidence="2" type="ORF">DYH56_02005</name>
</gene>
<dbReference type="PANTHER" id="PTHR43437">
    <property type="entry name" value="HYDROXYACYL-THIOESTER DEHYDRATASE TYPE 2, MITOCHONDRIAL-RELATED"/>
    <property type="match status" value="1"/>
</dbReference>
<reference evidence="2 3" key="1">
    <citation type="submission" date="2018-08" db="EMBL/GenBank/DDBJ databases">
        <title>Draft genome sequence of Psychrilyobacter sp. strain SD5 isolated from Black Sea water.</title>
        <authorList>
            <person name="Yadav S."/>
            <person name="Villanueva L."/>
            <person name="Damste J.S.S."/>
        </authorList>
    </citation>
    <scope>NUCLEOTIDE SEQUENCE [LARGE SCALE GENOMIC DNA]</scope>
    <source>
        <strain evidence="2 3">SD5</strain>
    </source>
</reference>
<dbReference type="SUPFAM" id="SSF54637">
    <property type="entry name" value="Thioesterase/thiol ester dehydrase-isomerase"/>
    <property type="match status" value="1"/>
</dbReference>
<keyword evidence="3" id="KW-1185">Reference proteome</keyword>
<dbReference type="InterPro" id="IPR002539">
    <property type="entry name" value="MaoC-like_dom"/>
</dbReference>
<dbReference type="Gene3D" id="3.10.129.10">
    <property type="entry name" value="Hotdog Thioesterase"/>
    <property type="match status" value="1"/>
</dbReference>
<sequence length="136" mass="15016">MIKSLKIGDSYSFNKLVEAVDVEKFAEVSTDHNPVHLDEEYAKTTMFKKRIAHGMLGVSYISSILGTKFPGEGTIYLGQTVKFLAPVYLGDTLEVKAEIIDLKEGRNDRATLRTTCTNQEGKMVIDGEASVMLPKA</sequence>
<evidence type="ECO:0000259" key="1">
    <source>
        <dbReference type="Pfam" id="PF01575"/>
    </source>
</evidence>
<comment type="caution">
    <text evidence="2">The sequence shown here is derived from an EMBL/GenBank/DDBJ whole genome shotgun (WGS) entry which is preliminary data.</text>
</comment>
<dbReference type="Pfam" id="PF01575">
    <property type="entry name" value="MaoC_dehydratas"/>
    <property type="match status" value="1"/>
</dbReference>
<feature type="domain" description="MaoC-like" evidence="1">
    <location>
        <begin position="17"/>
        <end position="111"/>
    </location>
</feature>
<organism evidence="2 3">
    <name type="scientific">Psychrilyobacter piezotolerans</name>
    <dbReference type="NCBI Taxonomy" id="2293438"/>
    <lineage>
        <taxon>Bacteria</taxon>
        <taxon>Fusobacteriati</taxon>
        <taxon>Fusobacteriota</taxon>
        <taxon>Fusobacteriia</taxon>
        <taxon>Fusobacteriales</taxon>
        <taxon>Fusobacteriaceae</taxon>
        <taxon>Psychrilyobacter</taxon>
    </lineage>
</organism>